<dbReference type="RefSeq" id="WP_408088749.1">
    <property type="nucleotide sequence ID" value="NZ_JBELPY010000003.1"/>
</dbReference>
<feature type="region of interest" description="Disordered" evidence="1">
    <location>
        <begin position="1"/>
        <end position="24"/>
    </location>
</feature>
<gene>
    <name evidence="2" type="ORF">ABS765_06470</name>
</gene>
<proteinExistence type="predicted"/>
<keyword evidence="3" id="KW-1185">Reference proteome</keyword>
<organism evidence="2 3">
    <name type="scientific">Chryseobacterium terrae</name>
    <dbReference type="NCBI Taxonomy" id="3163299"/>
    <lineage>
        <taxon>Bacteria</taxon>
        <taxon>Pseudomonadati</taxon>
        <taxon>Bacteroidota</taxon>
        <taxon>Flavobacteriia</taxon>
        <taxon>Flavobacteriales</taxon>
        <taxon>Weeksellaceae</taxon>
        <taxon>Chryseobacterium group</taxon>
        <taxon>Chryseobacterium</taxon>
    </lineage>
</organism>
<accession>A0ABW8Y0G9</accession>
<protein>
    <submittedName>
        <fullName evidence="2">Uncharacterized protein</fullName>
    </submittedName>
</protein>
<dbReference type="Proteomes" id="UP001629058">
    <property type="component" value="Unassembled WGS sequence"/>
</dbReference>
<dbReference type="EMBL" id="JBELPY010000003">
    <property type="protein sequence ID" value="MFL9833669.1"/>
    <property type="molecule type" value="Genomic_DNA"/>
</dbReference>
<name>A0ABW8Y0G9_9FLAO</name>
<evidence type="ECO:0000313" key="3">
    <source>
        <dbReference type="Proteomes" id="UP001629058"/>
    </source>
</evidence>
<reference evidence="2 3" key="1">
    <citation type="submission" date="2024-06" db="EMBL/GenBank/DDBJ databases">
        <authorList>
            <person name="Kaempfer P."/>
            <person name="Viver T."/>
        </authorList>
    </citation>
    <scope>NUCLEOTIDE SEQUENCE [LARGE SCALE GENOMIC DNA]</scope>
    <source>
        <strain evidence="2 3">ST-37</strain>
    </source>
</reference>
<evidence type="ECO:0000256" key="1">
    <source>
        <dbReference type="SAM" id="MobiDB-lite"/>
    </source>
</evidence>
<comment type="caution">
    <text evidence="2">The sequence shown here is derived from an EMBL/GenBank/DDBJ whole genome shotgun (WGS) entry which is preliminary data.</text>
</comment>
<evidence type="ECO:0000313" key="2">
    <source>
        <dbReference type="EMBL" id="MFL9833669.1"/>
    </source>
</evidence>
<sequence>MTKEKEIPELANNPAENRFERMSNERRVEWDKACQIQTMKCMMQILQNENW</sequence>